<dbReference type="Proteomes" id="UP000292362">
    <property type="component" value="Unassembled WGS sequence"/>
</dbReference>
<sequence>MFISIYIFAFLFILFQILNIKATSGNKTNSDLTENVSDKTNKTKDCIKKSEANKKLQDHVDTEKVKDTSKQVADKIGGKKDQAINKSKEITNNSTKKTAKVAKGNTKKAIEKIETKLNDAKKDL</sequence>
<evidence type="ECO:0000313" key="3">
    <source>
        <dbReference type="Proteomes" id="UP000292362"/>
    </source>
</evidence>
<gene>
    <name evidence="2" type="ORF">CWI37_0526p0010</name>
</gene>
<dbReference type="EMBL" id="PITJ01000526">
    <property type="protein sequence ID" value="TBU02226.1"/>
    <property type="molecule type" value="Genomic_DNA"/>
</dbReference>
<reference evidence="2 3" key="1">
    <citation type="submission" date="2017-12" db="EMBL/GenBank/DDBJ databases">
        <authorList>
            <person name="Pombert J.-F."/>
            <person name="Haag K.L."/>
            <person name="Ebert D."/>
        </authorList>
    </citation>
    <scope>NUCLEOTIDE SEQUENCE [LARGE SCALE GENOMIC DNA]</scope>
    <source>
        <strain evidence="2">FI-OER-3-3</strain>
    </source>
</reference>
<evidence type="ECO:0000256" key="1">
    <source>
        <dbReference type="SAM" id="SignalP"/>
    </source>
</evidence>
<proteinExistence type="predicted"/>
<dbReference type="VEuPathDB" id="MicrosporidiaDB:CWI37_0526p0010"/>
<keyword evidence="1" id="KW-0732">Signal</keyword>
<organism evidence="2 3">
    <name type="scientific">Hamiltosporidium tvaerminnensis</name>
    <dbReference type="NCBI Taxonomy" id="1176355"/>
    <lineage>
        <taxon>Eukaryota</taxon>
        <taxon>Fungi</taxon>
        <taxon>Fungi incertae sedis</taxon>
        <taxon>Microsporidia</taxon>
        <taxon>Dubosqiidae</taxon>
        <taxon>Hamiltosporidium</taxon>
    </lineage>
</organism>
<feature type="chain" id="PRO_5020332354" evidence="1">
    <location>
        <begin position="26"/>
        <end position="124"/>
    </location>
</feature>
<accession>A0A4Q9L4S4</accession>
<protein>
    <submittedName>
        <fullName evidence="2">Uncharacterized protein</fullName>
    </submittedName>
</protein>
<comment type="caution">
    <text evidence="2">The sequence shown here is derived from an EMBL/GenBank/DDBJ whole genome shotgun (WGS) entry which is preliminary data.</text>
</comment>
<evidence type="ECO:0000313" key="2">
    <source>
        <dbReference type="EMBL" id="TBU02226.1"/>
    </source>
</evidence>
<name>A0A4Q9L4S4_9MICR</name>
<feature type="signal peptide" evidence="1">
    <location>
        <begin position="1"/>
        <end position="25"/>
    </location>
</feature>
<dbReference type="AlphaFoldDB" id="A0A4Q9L4S4"/>